<dbReference type="InParanoid" id="M4C2V0"/>
<evidence type="ECO:0000256" key="1">
    <source>
        <dbReference type="SAM" id="MobiDB-lite"/>
    </source>
</evidence>
<dbReference type="Proteomes" id="UP000011713">
    <property type="component" value="Unassembled WGS sequence"/>
</dbReference>
<evidence type="ECO:0000313" key="2">
    <source>
        <dbReference type="EnsemblProtists" id="HpaP813416"/>
    </source>
</evidence>
<evidence type="ECO:0000313" key="3">
    <source>
        <dbReference type="Proteomes" id="UP000011713"/>
    </source>
</evidence>
<accession>M4C2V0</accession>
<dbReference type="AlphaFoldDB" id="M4C2V0"/>
<reference evidence="3" key="1">
    <citation type="journal article" date="2010" name="Science">
        <title>Signatures of adaptation to obligate biotrophy in the Hyaloperonospora arabidopsidis genome.</title>
        <authorList>
            <person name="Baxter L."/>
            <person name="Tripathy S."/>
            <person name="Ishaque N."/>
            <person name="Boot N."/>
            <person name="Cabral A."/>
            <person name="Kemen E."/>
            <person name="Thines M."/>
            <person name="Ah-Fong A."/>
            <person name="Anderson R."/>
            <person name="Badejoko W."/>
            <person name="Bittner-Eddy P."/>
            <person name="Boore J.L."/>
            <person name="Chibucos M.C."/>
            <person name="Coates M."/>
            <person name="Dehal P."/>
            <person name="Delehaunty K."/>
            <person name="Dong S."/>
            <person name="Downton P."/>
            <person name="Dumas B."/>
            <person name="Fabro G."/>
            <person name="Fronick C."/>
            <person name="Fuerstenberg S.I."/>
            <person name="Fulton L."/>
            <person name="Gaulin E."/>
            <person name="Govers F."/>
            <person name="Hughes L."/>
            <person name="Humphray S."/>
            <person name="Jiang R.H."/>
            <person name="Judelson H."/>
            <person name="Kamoun S."/>
            <person name="Kyung K."/>
            <person name="Meijer H."/>
            <person name="Minx P."/>
            <person name="Morris P."/>
            <person name="Nelson J."/>
            <person name="Phuntumart V."/>
            <person name="Qutob D."/>
            <person name="Rehmany A."/>
            <person name="Rougon-Cardoso A."/>
            <person name="Ryden P."/>
            <person name="Torto-Alalibo T."/>
            <person name="Studholme D."/>
            <person name="Wang Y."/>
            <person name="Win J."/>
            <person name="Wood J."/>
            <person name="Clifton S.W."/>
            <person name="Rogers J."/>
            <person name="Van den Ackerveken G."/>
            <person name="Jones J.D."/>
            <person name="McDowell J.M."/>
            <person name="Beynon J."/>
            <person name="Tyler B.M."/>
        </authorList>
    </citation>
    <scope>NUCLEOTIDE SEQUENCE [LARGE SCALE GENOMIC DNA]</scope>
    <source>
        <strain evidence="3">Emoy2</strain>
    </source>
</reference>
<feature type="region of interest" description="Disordered" evidence="1">
    <location>
        <begin position="28"/>
        <end position="53"/>
    </location>
</feature>
<dbReference type="EMBL" id="JH598140">
    <property type="status" value="NOT_ANNOTATED_CDS"/>
    <property type="molecule type" value="Genomic_DNA"/>
</dbReference>
<keyword evidence="3" id="KW-1185">Reference proteome</keyword>
<dbReference type="HOGENOM" id="CLU_3072778_0_0_1"/>
<protein>
    <submittedName>
        <fullName evidence="2">Uncharacterized protein</fullName>
    </submittedName>
</protein>
<dbReference type="VEuPathDB" id="FungiDB:HpaG813416"/>
<proteinExistence type="predicted"/>
<sequence>MLRTRYTAAVPMTESPYRALFVDAPDDTIAGKKRDGSQVDPDHGAQKTSTAYG</sequence>
<feature type="compositionally biased region" description="Basic and acidic residues" evidence="1">
    <location>
        <begin position="29"/>
        <end position="45"/>
    </location>
</feature>
<dbReference type="EnsemblProtists" id="HpaT813416">
    <property type="protein sequence ID" value="HpaP813416"/>
    <property type="gene ID" value="HpaG813416"/>
</dbReference>
<reference evidence="2" key="2">
    <citation type="submission" date="2015-06" db="UniProtKB">
        <authorList>
            <consortium name="EnsemblProtists"/>
        </authorList>
    </citation>
    <scope>IDENTIFICATION</scope>
    <source>
        <strain evidence="2">Emoy2</strain>
    </source>
</reference>
<organism evidence="2 3">
    <name type="scientific">Hyaloperonospora arabidopsidis (strain Emoy2)</name>
    <name type="common">Downy mildew agent</name>
    <name type="synonym">Peronospora arabidopsidis</name>
    <dbReference type="NCBI Taxonomy" id="559515"/>
    <lineage>
        <taxon>Eukaryota</taxon>
        <taxon>Sar</taxon>
        <taxon>Stramenopiles</taxon>
        <taxon>Oomycota</taxon>
        <taxon>Peronosporomycetes</taxon>
        <taxon>Peronosporales</taxon>
        <taxon>Peronosporaceae</taxon>
        <taxon>Hyaloperonospora</taxon>
    </lineage>
</organism>
<name>M4C2V0_HYAAE</name>